<accession>A0ABP8MPS1</accession>
<dbReference type="RefSeq" id="WP_345242597.1">
    <property type="nucleotide sequence ID" value="NZ_BAABHD010000022.1"/>
</dbReference>
<evidence type="ECO:0000313" key="2">
    <source>
        <dbReference type="Proteomes" id="UP001501175"/>
    </source>
</evidence>
<keyword evidence="2" id="KW-1185">Reference proteome</keyword>
<sequence>MRQTLTVFADIITEYDVLIDIIDSDFYYFYVRIRLTDGTLLYAREYVNWK</sequence>
<protein>
    <submittedName>
        <fullName evidence="1">Uncharacterized protein</fullName>
    </submittedName>
</protein>
<organism evidence="1 2">
    <name type="scientific">Nibrella saemangeumensis</name>
    <dbReference type="NCBI Taxonomy" id="1084526"/>
    <lineage>
        <taxon>Bacteria</taxon>
        <taxon>Pseudomonadati</taxon>
        <taxon>Bacteroidota</taxon>
        <taxon>Cytophagia</taxon>
        <taxon>Cytophagales</taxon>
        <taxon>Spirosomataceae</taxon>
        <taxon>Nibrella</taxon>
    </lineage>
</organism>
<gene>
    <name evidence="1" type="ORF">GCM10023189_17430</name>
</gene>
<dbReference type="EMBL" id="BAABHD010000022">
    <property type="protein sequence ID" value="GAA4453035.1"/>
    <property type="molecule type" value="Genomic_DNA"/>
</dbReference>
<name>A0ABP8MPS1_9BACT</name>
<proteinExistence type="predicted"/>
<dbReference type="Proteomes" id="UP001501175">
    <property type="component" value="Unassembled WGS sequence"/>
</dbReference>
<comment type="caution">
    <text evidence="1">The sequence shown here is derived from an EMBL/GenBank/DDBJ whole genome shotgun (WGS) entry which is preliminary data.</text>
</comment>
<evidence type="ECO:0000313" key="1">
    <source>
        <dbReference type="EMBL" id="GAA4453035.1"/>
    </source>
</evidence>
<reference evidence="2" key="1">
    <citation type="journal article" date="2019" name="Int. J. Syst. Evol. Microbiol.">
        <title>The Global Catalogue of Microorganisms (GCM) 10K type strain sequencing project: providing services to taxonomists for standard genome sequencing and annotation.</title>
        <authorList>
            <consortium name="The Broad Institute Genomics Platform"/>
            <consortium name="The Broad Institute Genome Sequencing Center for Infectious Disease"/>
            <person name="Wu L."/>
            <person name="Ma J."/>
        </authorList>
    </citation>
    <scope>NUCLEOTIDE SEQUENCE [LARGE SCALE GENOMIC DNA]</scope>
    <source>
        <strain evidence="2">JCM 17927</strain>
    </source>
</reference>